<dbReference type="Proteomes" id="UP000258522">
    <property type="component" value="Unassembled WGS sequence"/>
</dbReference>
<protein>
    <submittedName>
        <fullName evidence="1">Uncharacterized protein</fullName>
    </submittedName>
</protein>
<dbReference type="OrthoDB" id="4380191at2"/>
<evidence type="ECO:0000313" key="2">
    <source>
        <dbReference type="Proteomes" id="UP000258522"/>
    </source>
</evidence>
<keyword evidence="2" id="KW-1185">Reference proteome</keyword>
<sequence length="115" mass="12547">MWEFGVLLLLVVILGVFLAQRFLPRGCHPAVGRGDLANGTLLVTGVSPRPDGARGEQFVTIAGVISGPTVSEYSVYWRMVVDVDQWPAMGQLHPVMYSPKNPDNWKFAPLDPPAS</sequence>
<gene>
    <name evidence="1" type="ORF">MUBE_02340</name>
</gene>
<name>A0A3E1HKC3_9MYCO</name>
<dbReference type="RefSeq" id="WP_116539339.1">
    <property type="nucleotide sequence ID" value="NZ_QAYL01000002.1"/>
</dbReference>
<accession>A0A3E1HKC3</accession>
<reference evidence="1 2" key="1">
    <citation type="submission" date="2018-07" db="EMBL/GenBank/DDBJ databases">
        <title>Whole genome sequence of Mycobacterium uberis.</title>
        <authorList>
            <person name="Benjak A."/>
        </authorList>
    </citation>
    <scope>NUCLEOTIDE SEQUENCE [LARGE SCALE GENOMIC DNA]</scope>
    <source>
        <strain evidence="1 2">Jura</strain>
    </source>
</reference>
<dbReference type="EMBL" id="QAYL01000002">
    <property type="protein sequence ID" value="RFD26715.1"/>
    <property type="molecule type" value="Genomic_DNA"/>
</dbReference>
<proteinExistence type="predicted"/>
<evidence type="ECO:0000313" key="1">
    <source>
        <dbReference type="EMBL" id="RFD26715.1"/>
    </source>
</evidence>
<organism evidence="1 2">
    <name type="scientific">Mycobacterium uberis</name>
    <dbReference type="NCBI Taxonomy" id="2162698"/>
    <lineage>
        <taxon>Bacteria</taxon>
        <taxon>Bacillati</taxon>
        <taxon>Actinomycetota</taxon>
        <taxon>Actinomycetes</taxon>
        <taxon>Mycobacteriales</taxon>
        <taxon>Mycobacteriaceae</taxon>
        <taxon>Mycobacterium</taxon>
    </lineage>
</organism>
<comment type="caution">
    <text evidence="1">The sequence shown here is derived from an EMBL/GenBank/DDBJ whole genome shotgun (WGS) entry which is preliminary data.</text>
</comment>
<dbReference type="AlphaFoldDB" id="A0A3E1HKC3"/>